<sequence>MITYLGLFFSLLFLQARDPEPDFMTLVILEGVKRDKGIELPPHIKESLIEEFKSFAADEPVPLDKVHYEGLLNTHPDRVKTVIHLEDMDKLAIFYWHHAVFLDKASLDKMKTFALAWVNTYIPDGNPINDNKFMPVIYAYHYLKPHLSFAEDEIYVDWMTQMAKREIQREKVPLNNWETKRINLVGTIALLTGNAGYSEWALNQFRYYIDNALYSDGTSSDIKQRDALSYHVSAMKPLLQFMITMDFFEKDKPKNLLSFEGENGGSLIKSLDYILPYATGDQVYYQWKNSKVKLDHERAKAGIEKYQPGTPYKAEDAHEALALASWFDEKYRIDACDLILCHLLR</sequence>
<evidence type="ECO:0000256" key="2">
    <source>
        <dbReference type="ARBA" id="ARBA00023239"/>
    </source>
</evidence>
<dbReference type="EMBL" id="JBHSJJ010000004">
    <property type="protein sequence ID" value="MFC4871705.1"/>
    <property type="molecule type" value="Genomic_DNA"/>
</dbReference>
<keyword evidence="2 4" id="KW-0456">Lyase</keyword>
<protein>
    <submittedName>
        <fullName evidence="4">Alginate lyase family protein</fullName>
    </submittedName>
</protein>
<evidence type="ECO:0000313" key="4">
    <source>
        <dbReference type="EMBL" id="MFC4871705.1"/>
    </source>
</evidence>
<keyword evidence="1" id="KW-0732">Signal</keyword>
<organism evidence="4 5">
    <name type="scientific">Negadavirga shengliensis</name>
    <dbReference type="NCBI Taxonomy" id="1389218"/>
    <lineage>
        <taxon>Bacteria</taxon>
        <taxon>Pseudomonadati</taxon>
        <taxon>Bacteroidota</taxon>
        <taxon>Cytophagia</taxon>
        <taxon>Cytophagales</taxon>
        <taxon>Cyclobacteriaceae</taxon>
        <taxon>Negadavirga</taxon>
    </lineage>
</organism>
<dbReference type="InterPro" id="IPR008929">
    <property type="entry name" value="Chondroitin_lyas"/>
</dbReference>
<dbReference type="Gene3D" id="1.50.10.100">
    <property type="entry name" value="Chondroitin AC/alginate lyase"/>
    <property type="match status" value="1"/>
</dbReference>
<comment type="caution">
    <text evidence="4">The sequence shown here is derived from an EMBL/GenBank/DDBJ whole genome shotgun (WGS) entry which is preliminary data.</text>
</comment>
<evidence type="ECO:0000313" key="5">
    <source>
        <dbReference type="Proteomes" id="UP001595818"/>
    </source>
</evidence>
<dbReference type="RefSeq" id="WP_377063433.1">
    <property type="nucleotide sequence ID" value="NZ_JBHSJJ010000004.1"/>
</dbReference>
<dbReference type="SUPFAM" id="SSF48230">
    <property type="entry name" value="Chondroitin AC/alginate lyase"/>
    <property type="match status" value="1"/>
</dbReference>
<feature type="domain" description="Alginate lyase" evidence="3">
    <location>
        <begin position="63"/>
        <end position="281"/>
    </location>
</feature>
<dbReference type="Proteomes" id="UP001595818">
    <property type="component" value="Unassembled WGS sequence"/>
</dbReference>
<dbReference type="InterPro" id="IPR008397">
    <property type="entry name" value="Alginate_lyase_dom"/>
</dbReference>
<evidence type="ECO:0000256" key="1">
    <source>
        <dbReference type="ARBA" id="ARBA00022729"/>
    </source>
</evidence>
<dbReference type="Pfam" id="PF05426">
    <property type="entry name" value="Alginate_lyase"/>
    <property type="match status" value="1"/>
</dbReference>
<accession>A0ABV9SZ35</accession>
<reference evidence="5" key="1">
    <citation type="journal article" date="2019" name="Int. J. Syst. Evol. Microbiol.">
        <title>The Global Catalogue of Microorganisms (GCM) 10K type strain sequencing project: providing services to taxonomists for standard genome sequencing and annotation.</title>
        <authorList>
            <consortium name="The Broad Institute Genomics Platform"/>
            <consortium name="The Broad Institute Genome Sequencing Center for Infectious Disease"/>
            <person name="Wu L."/>
            <person name="Ma J."/>
        </authorList>
    </citation>
    <scope>NUCLEOTIDE SEQUENCE [LARGE SCALE GENOMIC DNA]</scope>
    <source>
        <strain evidence="5">CGMCC 4.7466</strain>
    </source>
</reference>
<name>A0ABV9SZ35_9BACT</name>
<gene>
    <name evidence="4" type="ORF">ACFPFU_08415</name>
</gene>
<evidence type="ECO:0000259" key="3">
    <source>
        <dbReference type="Pfam" id="PF05426"/>
    </source>
</evidence>
<dbReference type="GO" id="GO:0016829">
    <property type="term" value="F:lyase activity"/>
    <property type="evidence" value="ECO:0007669"/>
    <property type="project" value="UniProtKB-KW"/>
</dbReference>
<proteinExistence type="predicted"/>
<keyword evidence="5" id="KW-1185">Reference proteome</keyword>